<evidence type="ECO:0000313" key="3">
    <source>
        <dbReference type="Proteomes" id="UP000095347"/>
    </source>
</evidence>
<evidence type="ECO:0000256" key="1">
    <source>
        <dbReference type="SAM" id="MobiDB-lite"/>
    </source>
</evidence>
<dbReference type="EMBL" id="MCGG01000021">
    <property type="protein sequence ID" value="OEJ67573.1"/>
    <property type="molecule type" value="Genomic_DNA"/>
</dbReference>
<sequence>MNKTMKNAEFGRRDSGEHAVSFAQMLLSGKPLARPASAMELSVPYMKAKRKAQFGRNNDVPFEGASNGQADQSSHGTPPWWQIWRR</sequence>
<proteinExistence type="predicted"/>
<reference evidence="3" key="1">
    <citation type="submission" date="2016-07" db="EMBL/GenBank/DDBJ databases">
        <authorList>
            <person name="Florea S."/>
            <person name="Webb J.S."/>
            <person name="Jaromczyk J."/>
            <person name="Schardl C.L."/>
        </authorList>
    </citation>
    <scope>NUCLEOTIDE SEQUENCE [LARGE SCALE GENOMIC DNA]</scope>
    <source>
        <strain evidence="3">MV-1</strain>
    </source>
</reference>
<name>A0A1E5Q868_9PROT</name>
<dbReference type="STRING" id="28181.BEN30_09080"/>
<comment type="caution">
    <text evidence="2">The sequence shown here is derived from an EMBL/GenBank/DDBJ whole genome shotgun (WGS) entry which is preliminary data.</text>
</comment>
<dbReference type="Proteomes" id="UP000095347">
    <property type="component" value="Unassembled WGS sequence"/>
</dbReference>
<dbReference type="AlphaFoldDB" id="A0A1E5Q868"/>
<accession>A0A1E5Q868</accession>
<protein>
    <submittedName>
        <fullName evidence="2">Uncharacterized protein</fullName>
    </submittedName>
</protein>
<organism evidence="2 3">
    <name type="scientific">Magnetovibrio blakemorei</name>
    <dbReference type="NCBI Taxonomy" id="28181"/>
    <lineage>
        <taxon>Bacteria</taxon>
        <taxon>Pseudomonadati</taxon>
        <taxon>Pseudomonadota</taxon>
        <taxon>Alphaproteobacteria</taxon>
        <taxon>Rhodospirillales</taxon>
        <taxon>Magnetovibrionaceae</taxon>
        <taxon>Magnetovibrio</taxon>
    </lineage>
</organism>
<evidence type="ECO:0000313" key="2">
    <source>
        <dbReference type="EMBL" id="OEJ67573.1"/>
    </source>
</evidence>
<feature type="compositionally biased region" description="Polar residues" evidence="1">
    <location>
        <begin position="66"/>
        <end position="76"/>
    </location>
</feature>
<feature type="region of interest" description="Disordered" evidence="1">
    <location>
        <begin position="56"/>
        <end position="86"/>
    </location>
</feature>
<dbReference type="RefSeq" id="WP_069957726.1">
    <property type="nucleotide sequence ID" value="NZ_MCGG01000021.1"/>
</dbReference>
<gene>
    <name evidence="2" type="ORF">BEN30_09080</name>
</gene>
<keyword evidence="3" id="KW-1185">Reference proteome</keyword>